<dbReference type="InterPro" id="IPR027417">
    <property type="entry name" value="P-loop_NTPase"/>
</dbReference>
<accession>A0A5M3XDH5</accession>
<dbReference type="AlphaFoldDB" id="A0A5M3XDH5"/>
<evidence type="ECO:0000313" key="5">
    <source>
        <dbReference type="EMBL" id="GES16128.1"/>
    </source>
</evidence>
<dbReference type="PROSITE" id="PS50893">
    <property type="entry name" value="ABC_TRANSPORTER_2"/>
    <property type="match status" value="1"/>
</dbReference>
<name>A0A5M3XDH5_9ACTN</name>
<evidence type="ECO:0000256" key="1">
    <source>
        <dbReference type="ARBA" id="ARBA00022448"/>
    </source>
</evidence>
<evidence type="ECO:0000256" key="3">
    <source>
        <dbReference type="ARBA" id="ARBA00022840"/>
    </source>
</evidence>
<protein>
    <submittedName>
        <fullName evidence="5">ABC transporter ATP-binding protein</fullName>
    </submittedName>
</protein>
<dbReference type="PANTHER" id="PTHR42939">
    <property type="entry name" value="ABC TRANSPORTER ATP-BINDING PROTEIN ALBC-RELATED"/>
    <property type="match status" value="1"/>
</dbReference>
<dbReference type="EMBL" id="BLAE01000092">
    <property type="protein sequence ID" value="GES16128.1"/>
    <property type="molecule type" value="Genomic_DNA"/>
</dbReference>
<reference evidence="5 6" key="1">
    <citation type="submission" date="2019-10" db="EMBL/GenBank/DDBJ databases">
        <title>Whole genome shotgun sequence of Acrocarpospora macrocephala NBRC 16266.</title>
        <authorList>
            <person name="Ichikawa N."/>
            <person name="Kimura A."/>
            <person name="Kitahashi Y."/>
            <person name="Komaki H."/>
            <person name="Oguchi A."/>
        </authorList>
    </citation>
    <scope>NUCLEOTIDE SEQUENCE [LARGE SCALE GENOMIC DNA]</scope>
    <source>
        <strain evidence="5 6">NBRC 16266</strain>
    </source>
</reference>
<dbReference type="GO" id="GO:0005524">
    <property type="term" value="F:ATP binding"/>
    <property type="evidence" value="ECO:0007669"/>
    <property type="project" value="UniProtKB-KW"/>
</dbReference>
<dbReference type="PANTHER" id="PTHR42939:SF1">
    <property type="entry name" value="ABC TRANSPORTER ATP-BINDING PROTEIN ALBC-RELATED"/>
    <property type="match status" value="1"/>
</dbReference>
<dbReference type="SUPFAM" id="SSF52540">
    <property type="entry name" value="P-loop containing nucleoside triphosphate hydrolases"/>
    <property type="match status" value="1"/>
</dbReference>
<evidence type="ECO:0000259" key="4">
    <source>
        <dbReference type="PROSITE" id="PS50893"/>
    </source>
</evidence>
<dbReference type="Proteomes" id="UP000331127">
    <property type="component" value="Unassembled WGS sequence"/>
</dbReference>
<dbReference type="RefSeq" id="WP_246269182.1">
    <property type="nucleotide sequence ID" value="NZ_BAAAHL010000043.1"/>
</dbReference>
<comment type="caution">
    <text evidence="5">The sequence shown here is derived from an EMBL/GenBank/DDBJ whole genome shotgun (WGS) entry which is preliminary data.</text>
</comment>
<dbReference type="Gene3D" id="3.40.50.300">
    <property type="entry name" value="P-loop containing nucleotide triphosphate hydrolases"/>
    <property type="match status" value="1"/>
</dbReference>
<keyword evidence="6" id="KW-1185">Reference proteome</keyword>
<dbReference type="GO" id="GO:0016887">
    <property type="term" value="F:ATP hydrolysis activity"/>
    <property type="evidence" value="ECO:0007669"/>
    <property type="project" value="InterPro"/>
</dbReference>
<keyword evidence="3 5" id="KW-0067">ATP-binding</keyword>
<keyword evidence="1" id="KW-0813">Transport</keyword>
<proteinExistence type="predicted"/>
<dbReference type="SMART" id="SM00382">
    <property type="entry name" value="AAA"/>
    <property type="match status" value="1"/>
</dbReference>
<dbReference type="CDD" id="cd03230">
    <property type="entry name" value="ABC_DR_subfamily_A"/>
    <property type="match status" value="1"/>
</dbReference>
<gene>
    <name evidence="5" type="ORF">Amac_097260</name>
</gene>
<sequence length="295" mass="32156">MIALEAAGLGKRYRDTWALREVFLSVPQGRVVALVGPNGAGKSTLMRVAVGLSRPTTGRLRVFGEEPYGETLERVAYVAQDKPLYDEFTVGEMIRVGERLNPRFDAKGATRRLNDLNVPGRARVHTLSGGQRAQVAITLAVAKRADLIVLDEPLASLDPLARHEVMEGLMMAVADTGMTVLLSSHVIAELEEVCDHLVLLSRGRVQVAGDIEEILQGHRLLVGPAGTVPGGSYEVIGEHRTERQTSLLARLSDPVHDPRWTARELSLQDVVLGYMRSPDVTHYPPPVLAERGDVA</sequence>
<evidence type="ECO:0000313" key="6">
    <source>
        <dbReference type="Proteomes" id="UP000331127"/>
    </source>
</evidence>
<keyword evidence="2" id="KW-0547">Nucleotide-binding</keyword>
<organism evidence="5 6">
    <name type="scientific">Acrocarpospora macrocephala</name>
    <dbReference type="NCBI Taxonomy" id="150177"/>
    <lineage>
        <taxon>Bacteria</taxon>
        <taxon>Bacillati</taxon>
        <taxon>Actinomycetota</taxon>
        <taxon>Actinomycetes</taxon>
        <taxon>Streptosporangiales</taxon>
        <taxon>Streptosporangiaceae</taxon>
        <taxon>Acrocarpospora</taxon>
    </lineage>
</organism>
<dbReference type="InterPro" id="IPR003593">
    <property type="entry name" value="AAA+_ATPase"/>
</dbReference>
<evidence type="ECO:0000256" key="2">
    <source>
        <dbReference type="ARBA" id="ARBA00022741"/>
    </source>
</evidence>
<dbReference type="Pfam" id="PF00005">
    <property type="entry name" value="ABC_tran"/>
    <property type="match status" value="1"/>
</dbReference>
<feature type="domain" description="ABC transporter" evidence="4">
    <location>
        <begin position="4"/>
        <end position="227"/>
    </location>
</feature>
<dbReference type="InterPro" id="IPR051782">
    <property type="entry name" value="ABC_Transporter_VariousFunc"/>
</dbReference>
<dbReference type="InterPro" id="IPR003439">
    <property type="entry name" value="ABC_transporter-like_ATP-bd"/>
</dbReference>